<dbReference type="OrthoDB" id="423313at2759"/>
<dbReference type="GO" id="GO:0034599">
    <property type="term" value="P:cellular response to oxidative stress"/>
    <property type="evidence" value="ECO:0007669"/>
    <property type="project" value="TreeGrafter"/>
</dbReference>
<dbReference type="InterPro" id="IPR002109">
    <property type="entry name" value="Glutaredoxin"/>
</dbReference>
<keyword evidence="1" id="KW-0472">Membrane</keyword>
<protein>
    <recommendedName>
        <fullName evidence="2">Glutaredoxin domain-containing protein</fullName>
    </recommendedName>
</protein>
<dbReference type="InterPro" id="IPR036249">
    <property type="entry name" value="Thioredoxin-like_sf"/>
</dbReference>
<dbReference type="OMA" id="HILSHSM"/>
<dbReference type="GO" id="GO:0000324">
    <property type="term" value="C:fungal-type vacuole"/>
    <property type="evidence" value="ECO:0007669"/>
    <property type="project" value="TreeGrafter"/>
</dbReference>
<accession>A0A0D2PH66</accession>
<dbReference type="PROSITE" id="PS51354">
    <property type="entry name" value="GLUTAREDOXIN_2"/>
    <property type="match status" value="1"/>
</dbReference>
<evidence type="ECO:0000259" key="2">
    <source>
        <dbReference type="Pfam" id="PF00462"/>
    </source>
</evidence>
<dbReference type="Proteomes" id="UP000054270">
    <property type="component" value="Unassembled WGS sequence"/>
</dbReference>
<dbReference type="Gene3D" id="3.40.30.10">
    <property type="entry name" value="Glutaredoxin"/>
    <property type="match status" value="1"/>
</dbReference>
<dbReference type="PANTHER" id="PTHR45694:SF5">
    <property type="entry name" value="GLUTAREDOXIN 2"/>
    <property type="match status" value="1"/>
</dbReference>
<name>A0A0D2PH66_HYPSF</name>
<sequence>MSVPSQYAVNIKNTGAPRVRRRRLALFVVLLAGVLFFLFSPWEIPGISRANMGQLIKSKTLPVEEIYGLLHLVTGDHEQEHVLNKVDLDPTTPLAMDIYAAGDSTLDWHKEMVHVNEEYPIVVFSKTYCPYSKRAKQLLEGYDLQPPPKVIEVDLRDDGIMIKHLLSRITGHSTFPNILLRGESIGGSDHLQRLHAEKTLKKLLEKNGVSSRSNGPSQ</sequence>
<feature type="domain" description="Glutaredoxin" evidence="2">
    <location>
        <begin position="121"/>
        <end position="185"/>
    </location>
</feature>
<dbReference type="PRINTS" id="PR00160">
    <property type="entry name" value="GLUTAREDOXIN"/>
</dbReference>
<dbReference type="GO" id="GO:0015038">
    <property type="term" value="F:glutathione disulfide oxidoreductase activity"/>
    <property type="evidence" value="ECO:0007669"/>
    <property type="project" value="TreeGrafter"/>
</dbReference>
<dbReference type="PANTHER" id="PTHR45694">
    <property type="entry name" value="GLUTAREDOXIN 2"/>
    <property type="match status" value="1"/>
</dbReference>
<dbReference type="GO" id="GO:0005801">
    <property type="term" value="C:cis-Golgi network"/>
    <property type="evidence" value="ECO:0007669"/>
    <property type="project" value="TreeGrafter"/>
</dbReference>
<evidence type="ECO:0000313" key="4">
    <source>
        <dbReference type="Proteomes" id="UP000054270"/>
    </source>
</evidence>
<keyword evidence="1" id="KW-0812">Transmembrane</keyword>
<dbReference type="EMBL" id="KN817523">
    <property type="protein sequence ID" value="KJA27851.1"/>
    <property type="molecule type" value="Genomic_DNA"/>
</dbReference>
<dbReference type="InterPro" id="IPR014025">
    <property type="entry name" value="Glutaredoxin_subgr"/>
</dbReference>
<dbReference type="SUPFAM" id="SSF52833">
    <property type="entry name" value="Thioredoxin-like"/>
    <property type="match status" value="1"/>
</dbReference>
<dbReference type="Pfam" id="PF00462">
    <property type="entry name" value="Glutaredoxin"/>
    <property type="match status" value="1"/>
</dbReference>
<dbReference type="CDD" id="cd03419">
    <property type="entry name" value="GRX_GRXh_1_2_like"/>
    <property type="match status" value="1"/>
</dbReference>
<dbReference type="GO" id="GO:0005796">
    <property type="term" value="C:Golgi lumen"/>
    <property type="evidence" value="ECO:0007669"/>
    <property type="project" value="TreeGrafter"/>
</dbReference>
<keyword evidence="1" id="KW-1133">Transmembrane helix</keyword>
<organism evidence="3 4">
    <name type="scientific">Hypholoma sublateritium (strain FD-334 SS-4)</name>
    <dbReference type="NCBI Taxonomy" id="945553"/>
    <lineage>
        <taxon>Eukaryota</taxon>
        <taxon>Fungi</taxon>
        <taxon>Dikarya</taxon>
        <taxon>Basidiomycota</taxon>
        <taxon>Agaricomycotina</taxon>
        <taxon>Agaricomycetes</taxon>
        <taxon>Agaricomycetidae</taxon>
        <taxon>Agaricales</taxon>
        <taxon>Agaricineae</taxon>
        <taxon>Strophariaceae</taxon>
        <taxon>Hypholoma</taxon>
    </lineage>
</organism>
<dbReference type="STRING" id="945553.A0A0D2PH66"/>
<keyword evidence="4" id="KW-1185">Reference proteome</keyword>
<dbReference type="AlphaFoldDB" id="A0A0D2PH66"/>
<gene>
    <name evidence="3" type="ORF">HYPSUDRAFT_35020</name>
</gene>
<evidence type="ECO:0000256" key="1">
    <source>
        <dbReference type="SAM" id="Phobius"/>
    </source>
</evidence>
<reference evidence="4" key="1">
    <citation type="submission" date="2014-04" db="EMBL/GenBank/DDBJ databases">
        <title>Evolutionary Origins and Diversification of the Mycorrhizal Mutualists.</title>
        <authorList>
            <consortium name="DOE Joint Genome Institute"/>
            <consortium name="Mycorrhizal Genomics Consortium"/>
            <person name="Kohler A."/>
            <person name="Kuo A."/>
            <person name="Nagy L.G."/>
            <person name="Floudas D."/>
            <person name="Copeland A."/>
            <person name="Barry K.W."/>
            <person name="Cichocki N."/>
            <person name="Veneault-Fourrey C."/>
            <person name="LaButti K."/>
            <person name="Lindquist E.A."/>
            <person name="Lipzen A."/>
            <person name="Lundell T."/>
            <person name="Morin E."/>
            <person name="Murat C."/>
            <person name="Riley R."/>
            <person name="Ohm R."/>
            <person name="Sun H."/>
            <person name="Tunlid A."/>
            <person name="Henrissat B."/>
            <person name="Grigoriev I.V."/>
            <person name="Hibbett D.S."/>
            <person name="Martin F."/>
        </authorList>
    </citation>
    <scope>NUCLEOTIDE SEQUENCE [LARGE SCALE GENOMIC DNA]</scope>
    <source>
        <strain evidence="4">FD-334 SS-4</strain>
    </source>
</reference>
<feature type="transmembrane region" description="Helical" evidence="1">
    <location>
        <begin position="24"/>
        <end position="42"/>
    </location>
</feature>
<proteinExistence type="predicted"/>
<evidence type="ECO:0000313" key="3">
    <source>
        <dbReference type="EMBL" id="KJA27851.1"/>
    </source>
</evidence>